<protein>
    <submittedName>
        <fullName evidence="1">ZNF793 isoform 10</fullName>
    </submittedName>
</protein>
<dbReference type="AlphaFoldDB" id="A0A2J8QID1"/>
<organism evidence="1 2">
    <name type="scientific">Pan troglodytes</name>
    <name type="common">Chimpanzee</name>
    <dbReference type="NCBI Taxonomy" id="9598"/>
    <lineage>
        <taxon>Eukaryota</taxon>
        <taxon>Metazoa</taxon>
        <taxon>Chordata</taxon>
        <taxon>Craniata</taxon>
        <taxon>Vertebrata</taxon>
        <taxon>Euteleostomi</taxon>
        <taxon>Mammalia</taxon>
        <taxon>Eutheria</taxon>
        <taxon>Euarchontoglires</taxon>
        <taxon>Primates</taxon>
        <taxon>Haplorrhini</taxon>
        <taxon>Catarrhini</taxon>
        <taxon>Hominidae</taxon>
        <taxon>Pan</taxon>
    </lineage>
</organism>
<name>A0A2J8QID1_PANTR</name>
<dbReference type="EMBL" id="NBAG03000037">
    <property type="protein sequence ID" value="PNI96055.1"/>
    <property type="molecule type" value="Genomic_DNA"/>
</dbReference>
<evidence type="ECO:0000313" key="2">
    <source>
        <dbReference type="Proteomes" id="UP000236370"/>
    </source>
</evidence>
<sequence>YEGTKPDVILRLEQEEAPWIGEAACPGCHCWVAVPFYIPTSNAQGFQFLHNLAIHHLL</sequence>
<feature type="non-terminal residue" evidence="1">
    <location>
        <position position="1"/>
    </location>
</feature>
<gene>
    <name evidence="1" type="ORF">CK820_G0030323</name>
</gene>
<comment type="caution">
    <text evidence="1">The sequence shown here is derived from an EMBL/GenBank/DDBJ whole genome shotgun (WGS) entry which is preliminary data.</text>
</comment>
<reference evidence="1 2" key="1">
    <citation type="submission" date="2017-12" db="EMBL/GenBank/DDBJ databases">
        <title>High-resolution comparative analysis of great ape genomes.</title>
        <authorList>
            <person name="Pollen A."/>
            <person name="Hastie A."/>
            <person name="Hormozdiari F."/>
            <person name="Dougherty M."/>
            <person name="Liu R."/>
            <person name="Chaisson M."/>
            <person name="Hoppe E."/>
            <person name="Hill C."/>
            <person name="Pang A."/>
            <person name="Hillier L."/>
            <person name="Baker C."/>
            <person name="Armstrong J."/>
            <person name="Shendure J."/>
            <person name="Paten B."/>
            <person name="Wilson R."/>
            <person name="Chao H."/>
            <person name="Schneider V."/>
            <person name="Ventura M."/>
            <person name="Kronenberg Z."/>
            <person name="Murali S."/>
            <person name="Gordon D."/>
            <person name="Cantsilieris S."/>
            <person name="Munson K."/>
            <person name="Nelson B."/>
            <person name="Raja A."/>
            <person name="Underwood J."/>
            <person name="Diekhans M."/>
            <person name="Fiddes I."/>
            <person name="Haussler D."/>
            <person name="Eichler E."/>
        </authorList>
    </citation>
    <scope>NUCLEOTIDE SEQUENCE [LARGE SCALE GENOMIC DNA]</scope>
    <source>
        <strain evidence="1">Yerkes chimp pedigree #C0471</strain>
    </source>
</reference>
<proteinExistence type="predicted"/>
<evidence type="ECO:0000313" key="1">
    <source>
        <dbReference type="EMBL" id="PNI96055.1"/>
    </source>
</evidence>
<dbReference type="Proteomes" id="UP000236370">
    <property type="component" value="Unassembled WGS sequence"/>
</dbReference>
<accession>A0A2J8QID1</accession>